<dbReference type="PANTHER" id="PTHR14493">
    <property type="entry name" value="UNKEMPT FAMILY MEMBER"/>
    <property type="match status" value="1"/>
</dbReference>
<keyword evidence="1" id="KW-0479">Metal-binding</keyword>
<comment type="caution">
    <text evidence="6">The sequence shown here is derived from an EMBL/GenBank/DDBJ whole genome shotgun (WGS) entry which is preliminary data.</text>
</comment>
<dbReference type="Proteomes" id="UP000688137">
    <property type="component" value="Unassembled WGS sequence"/>
</dbReference>
<feature type="domain" description="AtC3H23-like CCCH zinc finger" evidence="5">
    <location>
        <begin position="84"/>
        <end position="114"/>
    </location>
</feature>
<keyword evidence="3" id="KW-0862">Zinc</keyword>
<evidence type="ECO:0000256" key="1">
    <source>
        <dbReference type="ARBA" id="ARBA00022723"/>
    </source>
</evidence>
<keyword evidence="7" id="KW-1185">Reference proteome</keyword>
<keyword evidence="2" id="KW-0863">Zinc-finger</keyword>
<protein>
    <recommendedName>
        <fullName evidence="5">AtC3H23-like CCCH zinc finger domain-containing protein</fullName>
    </recommendedName>
</protein>
<evidence type="ECO:0000313" key="6">
    <source>
        <dbReference type="EMBL" id="CAD8086328.1"/>
    </source>
</evidence>
<gene>
    <name evidence="6" type="ORF">PPRIM_AZ9-3.1.T0760121</name>
</gene>
<evidence type="ECO:0000313" key="7">
    <source>
        <dbReference type="Proteomes" id="UP000688137"/>
    </source>
</evidence>
<dbReference type="InterPro" id="IPR057444">
    <property type="entry name" value="Znf-CCCH_AtC3H23-like"/>
</dbReference>
<organism evidence="6 7">
    <name type="scientific">Paramecium primaurelia</name>
    <dbReference type="NCBI Taxonomy" id="5886"/>
    <lineage>
        <taxon>Eukaryota</taxon>
        <taxon>Sar</taxon>
        <taxon>Alveolata</taxon>
        <taxon>Ciliophora</taxon>
        <taxon>Intramacronucleata</taxon>
        <taxon>Oligohymenophorea</taxon>
        <taxon>Peniculida</taxon>
        <taxon>Parameciidae</taxon>
        <taxon>Paramecium</taxon>
    </lineage>
</organism>
<keyword evidence="4" id="KW-0238">DNA-binding</keyword>
<dbReference type="EMBL" id="CAJJDM010000079">
    <property type="protein sequence ID" value="CAD8086328.1"/>
    <property type="molecule type" value="Genomic_DNA"/>
</dbReference>
<proteinExistence type="predicted"/>
<dbReference type="InterPro" id="IPR045234">
    <property type="entry name" value="Unkempt-like"/>
</dbReference>
<evidence type="ECO:0000256" key="3">
    <source>
        <dbReference type="ARBA" id="ARBA00022833"/>
    </source>
</evidence>
<sequence length="567" mass="67063">MKGQQTPSRFPKINQFETQFSHLSLSNFQEQKHNPSICKGMLSMINPKPPCENKKIKQSSQFEQKAHCLKRCLQEEGTSFDLDLAVFKIRPCQRQCEHNHKQCPYFHSQDDLRRPGTYYKAELCSYKVEQKECPHGYSCSKAHNQYELLYQEDNYRKLFCPKPENCCFGMYCPYAHFEKDIKCELIHLYQHDQDYFMFHYKTIPCPYTLFNHNLVIYNLIRSTCDYYHNENDKRRKVQNVNYQPQQCPNWIQNKSCSNECSFCHSIFELYFHPYIKIAQEINVQDIMMKKNSETTQNINQVSQPIVDCQYLKSVLKNLDNRLNTFENSNQNCLQKNHQFLDKYHQELVIPKLKLNKIQIGFNDNNVPQKKVLVTFGNKENFRTDNCEQVGDRIDQTNLNINQPSPQDKTIAFSNQMGQQQLQQPKQQDNKFNNINNQPKLKLVKQDSKLIHPIFSKKNYEQQSLGTKFYTRNNSIQSTPVKQIGFNSSLGTSPLRRKNSQKNSDLYINSLQIDDMMQNQSKFLKYFQQNYGSLKQQCNTYDNPTIKTRTTFKSQNTRPLTDVQMIKN</sequence>
<accession>A0A8S1N0Q8</accession>
<evidence type="ECO:0000256" key="2">
    <source>
        <dbReference type="ARBA" id="ARBA00022771"/>
    </source>
</evidence>
<dbReference type="GO" id="GO:0008270">
    <property type="term" value="F:zinc ion binding"/>
    <property type="evidence" value="ECO:0007669"/>
    <property type="project" value="UniProtKB-KW"/>
</dbReference>
<name>A0A8S1N0Q8_PARPR</name>
<dbReference type="GO" id="GO:0003677">
    <property type="term" value="F:DNA binding"/>
    <property type="evidence" value="ECO:0007669"/>
    <property type="project" value="UniProtKB-KW"/>
</dbReference>
<evidence type="ECO:0000259" key="5">
    <source>
        <dbReference type="Pfam" id="PF25512"/>
    </source>
</evidence>
<dbReference type="Pfam" id="PF25512">
    <property type="entry name" value="zf-CCCH_AtC3H23"/>
    <property type="match status" value="1"/>
</dbReference>
<evidence type="ECO:0000256" key="4">
    <source>
        <dbReference type="ARBA" id="ARBA00023125"/>
    </source>
</evidence>
<dbReference type="PANTHER" id="PTHR14493:SF50">
    <property type="entry name" value="RING FINGER PROTEIN UNKEMPT"/>
    <property type="match status" value="1"/>
</dbReference>
<dbReference type="AlphaFoldDB" id="A0A8S1N0Q8"/>
<reference evidence="6" key="1">
    <citation type="submission" date="2021-01" db="EMBL/GenBank/DDBJ databases">
        <authorList>
            <consortium name="Genoscope - CEA"/>
            <person name="William W."/>
        </authorList>
    </citation>
    <scope>NUCLEOTIDE SEQUENCE</scope>
</reference>